<protein>
    <submittedName>
        <fullName evidence="11">Sensor histidine kinase YehU</fullName>
        <ecNumber evidence="11">2.7.13.3</ecNumber>
    </submittedName>
</protein>
<dbReference type="InterPro" id="IPR003660">
    <property type="entry name" value="HAMP_dom"/>
</dbReference>
<feature type="transmembrane region" description="Helical" evidence="9">
    <location>
        <begin position="7"/>
        <end position="30"/>
    </location>
</feature>
<dbReference type="PROSITE" id="PS50885">
    <property type="entry name" value="HAMP"/>
    <property type="match status" value="1"/>
</dbReference>
<dbReference type="GO" id="GO:0000155">
    <property type="term" value="F:phosphorelay sensor kinase activity"/>
    <property type="evidence" value="ECO:0007669"/>
    <property type="project" value="InterPro"/>
</dbReference>
<dbReference type="InterPro" id="IPR036890">
    <property type="entry name" value="HATPase_C_sf"/>
</dbReference>
<evidence type="ECO:0000313" key="11">
    <source>
        <dbReference type="EMBL" id="VDC42984.1"/>
    </source>
</evidence>
<dbReference type="CDD" id="cd18773">
    <property type="entry name" value="PDC1_HK_sensor"/>
    <property type="match status" value="1"/>
</dbReference>
<dbReference type="Pfam" id="PF02743">
    <property type="entry name" value="dCache_1"/>
    <property type="match status" value="1"/>
</dbReference>
<keyword evidence="6 11" id="KW-0418">Kinase</keyword>
<keyword evidence="12" id="KW-1185">Reference proteome</keyword>
<dbReference type="InterPro" id="IPR010559">
    <property type="entry name" value="Sig_transdc_His_kin_internal"/>
</dbReference>
<accession>A0A3P5YAE3</accession>
<dbReference type="CDD" id="cd06225">
    <property type="entry name" value="HAMP"/>
    <property type="match status" value="1"/>
</dbReference>
<evidence type="ECO:0000256" key="3">
    <source>
        <dbReference type="ARBA" id="ARBA00022553"/>
    </source>
</evidence>
<comment type="subcellular location">
    <subcellularLocation>
        <location evidence="1">Cell membrane</location>
        <topology evidence="1">Multi-pass membrane protein</topology>
    </subcellularLocation>
</comment>
<dbReference type="Gene3D" id="3.30.450.20">
    <property type="entry name" value="PAS domain"/>
    <property type="match status" value="2"/>
</dbReference>
<dbReference type="Pfam" id="PF02518">
    <property type="entry name" value="HATPase_c"/>
    <property type="match status" value="1"/>
</dbReference>
<dbReference type="RefSeq" id="WP_125074486.1">
    <property type="nucleotide sequence ID" value="NZ_CP053792.1"/>
</dbReference>
<keyword evidence="8 9" id="KW-0472">Membrane</keyword>
<gene>
    <name evidence="11" type="primary">yehU_1</name>
    <name evidence="11" type="ORF">FMV2238Y02_14630</name>
</gene>
<feature type="transmembrane region" description="Helical" evidence="9">
    <location>
        <begin position="280"/>
        <end position="303"/>
    </location>
</feature>
<evidence type="ECO:0000256" key="1">
    <source>
        <dbReference type="ARBA" id="ARBA00004651"/>
    </source>
</evidence>
<dbReference type="PANTHER" id="PTHR42713">
    <property type="entry name" value="HISTIDINE KINASE-RELATED"/>
    <property type="match status" value="1"/>
</dbReference>
<dbReference type="GO" id="GO:0005886">
    <property type="term" value="C:plasma membrane"/>
    <property type="evidence" value="ECO:0007669"/>
    <property type="project" value="UniProtKB-SubCell"/>
</dbReference>
<dbReference type="PANTHER" id="PTHR42713:SF2">
    <property type="entry name" value="TWO-COMPONENT SENSOR KINASE YESM"/>
    <property type="match status" value="1"/>
</dbReference>
<dbReference type="Proteomes" id="UP000280759">
    <property type="component" value="Unassembled WGS sequence"/>
</dbReference>
<dbReference type="InterPro" id="IPR033479">
    <property type="entry name" value="dCache_1"/>
</dbReference>
<evidence type="ECO:0000256" key="4">
    <source>
        <dbReference type="ARBA" id="ARBA00022679"/>
    </source>
</evidence>
<dbReference type="SUPFAM" id="SSF55874">
    <property type="entry name" value="ATPase domain of HSP90 chaperone/DNA topoisomerase II/histidine kinase"/>
    <property type="match status" value="1"/>
</dbReference>
<dbReference type="SMART" id="SM00387">
    <property type="entry name" value="HATPase_c"/>
    <property type="match status" value="1"/>
</dbReference>
<dbReference type="EMBL" id="UXEP01000020">
    <property type="protein sequence ID" value="VDC42984.1"/>
    <property type="molecule type" value="Genomic_DNA"/>
</dbReference>
<evidence type="ECO:0000313" key="12">
    <source>
        <dbReference type="Proteomes" id="UP000280759"/>
    </source>
</evidence>
<dbReference type="InterPro" id="IPR051552">
    <property type="entry name" value="HptR"/>
</dbReference>
<dbReference type="Gene3D" id="3.30.565.10">
    <property type="entry name" value="Histidine kinase-like ATPase, C-terminal domain"/>
    <property type="match status" value="1"/>
</dbReference>
<organism evidence="11 12">
    <name type="scientific">Streptococcus canis</name>
    <dbReference type="NCBI Taxonomy" id="1329"/>
    <lineage>
        <taxon>Bacteria</taxon>
        <taxon>Bacillati</taxon>
        <taxon>Bacillota</taxon>
        <taxon>Bacilli</taxon>
        <taxon>Lactobacillales</taxon>
        <taxon>Streptococcaceae</taxon>
        <taxon>Streptococcus</taxon>
    </lineage>
</organism>
<reference evidence="11 12" key="1">
    <citation type="submission" date="2018-10" db="EMBL/GenBank/DDBJ databases">
        <authorList>
            <consortium name="Molecular Microbiology and Infection Unit (UMMI)"/>
            <person name="Machado M."/>
        </authorList>
    </citation>
    <scope>NUCLEOTIDE SEQUENCE [LARGE SCALE GENOMIC DNA]</scope>
    <source>
        <strain evidence="11">FMV2238.02</strain>
    </source>
</reference>
<evidence type="ECO:0000256" key="9">
    <source>
        <dbReference type="SAM" id="Phobius"/>
    </source>
</evidence>
<evidence type="ECO:0000256" key="6">
    <source>
        <dbReference type="ARBA" id="ARBA00022777"/>
    </source>
</evidence>
<evidence type="ECO:0000256" key="7">
    <source>
        <dbReference type="ARBA" id="ARBA00022989"/>
    </source>
</evidence>
<evidence type="ECO:0000259" key="10">
    <source>
        <dbReference type="PROSITE" id="PS50885"/>
    </source>
</evidence>
<name>A0A3P5YAE3_STRCB</name>
<evidence type="ECO:0000256" key="2">
    <source>
        <dbReference type="ARBA" id="ARBA00022475"/>
    </source>
</evidence>
<keyword evidence="2" id="KW-1003">Cell membrane</keyword>
<evidence type="ECO:0000256" key="5">
    <source>
        <dbReference type="ARBA" id="ARBA00022692"/>
    </source>
</evidence>
<sequence>MKRYPLLVQLISYVFVIVIALITTLGLLYYQTSSRNIRQLIERDTRQSIRQSSQFIDAYIKPLKETTSVLAKHSAIQSFASQAYQKNDEQVLQLMKMVLATNSDLQAAVLVTKDGRTVSTNPQLTMKTSSDMMAETWYKSAIDRQAMPVLTSARQSSLSSKKEWVVSVTQEVVDTAGHNLGVLRLDIAYPTIKASLDQLQLGHQGFAFIVNDKHEFVYHPQKSVYSSSREMAAMKPYLAIKNGYAKDKSSFVYQRVIPNSQWTLVGVASLDQLHRVQRQIFWSFLGIGLLACLICGFATVLVLRKWIRPIRQLQQVILAIQKGDRQLRAQETGSPELTDLAQQFNALLDQIDHLMIAVADKEKAIGQYRLQALASQINPHFLYNTLDTIIWMAEFNDSKRVVEVTKSLAKYFRLALNQGNEYIRLADELDHVSQYLFIQKQRYGDKLTYEVQGLEAYSDLLIPKLILQPLVENAIYHGIKEVDRKGMIKVVVSETAQDLMLSVWDNGKGIEDPSLTNSQSLLARGGVGLKNVDQRLKLHYGEGYHMTINSRPNQFTEIGLLIPKSKGLRADARPERMST</sequence>
<feature type="domain" description="HAMP" evidence="10">
    <location>
        <begin position="304"/>
        <end position="356"/>
    </location>
</feature>
<keyword evidence="4 11" id="KW-0808">Transferase</keyword>
<dbReference type="Pfam" id="PF00672">
    <property type="entry name" value="HAMP"/>
    <property type="match status" value="1"/>
</dbReference>
<keyword evidence="5 9" id="KW-0812">Transmembrane</keyword>
<dbReference type="Pfam" id="PF06580">
    <property type="entry name" value="His_kinase"/>
    <property type="match status" value="1"/>
</dbReference>
<keyword evidence="3" id="KW-0597">Phosphoprotein</keyword>
<dbReference type="AlphaFoldDB" id="A0A3P5YAE3"/>
<evidence type="ECO:0000256" key="8">
    <source>
        <dbReference type="ARBA" id="ARBA00023136"/>
    </source>
</evidence>
<dbReference type="CDD" id="cd12912">
    <property type="entry name" value="PDC2_MCP_like"/>
    <property type="match status" value="1"/>
</dbReference>
<dbReference type="Gene3D" id="6.10.340.10">
    <property type="match status" value="1"/>
</dbReference>
<dbReference type="SUPFAM" id="SSF158472">
    <property type="entry name" value="HAMP domain-like"/>
    <property type="match status" value="1"/>
</dbReference>
<dbReference type="EC" id="2.7.13.3" evidence="11"/>
<proteinExistence type="predicted"/>
<keyword evidence="7 9" id="KW-1133">Transmembrane helix</keyword>
<dbReference type="InterPro" id="IPR003594">
    <property type="entry name" value="HATPase_dom"/>
</dbReference>
<dbReference type="SMART" id="SM00304">
    <property type="entry name" value="HAMP"/>
    <property type="match status" value="1"/>
</dbReference>